<proteinExistence type="predicted"/>
<evidence type="ECO:0000313" key="2">
    <source>
        <dbReference type="Proteomes" id="UP001611450"/>
    </source>
</evidence>
<evidence type="ECO:0000313" key="1">
    <source>
        <dbReference type="EMBL" id="MFI2323682.1"/>
    </source>
</evidence>
<reference evidence="1 2" key="1">
    <citation type="submission" date="2024-10" db="EMBL/GenBank/DDBJ databases">
        <title>The Natural Products Discovery Center: Release of the First 8490 Sequenced Strains for Exploring Actinobacteria Biosynthetic Diversity.</title>
        <authorList>
            <person name="Kalkreuter E."/>
            <person name="Kautsar S.A."/>
            <person name="Yang D."/>
            <person name="Bader C.D."/>
            <person name="Teijaro C.N."/>
            <person name="Fluegel L."/>
            <person name="Davis C.M."/>
            <person name="Simpson J.R."/>
            <person name="Lauterbach L."/>
            <person name="Steele A.D."/>
            <person name="Gui C."/>
            <person name="Meng S."/>
            <person name="Li G."/>
            <person name="Viehrig K."/>
            <person name="Ye F."/>
            <person name="Su P."/>
            <person name="Kiefer A.F."/>
            <person name="Nichols A."/>
            <person name="Cepeda A.J."/>
            <person name="Yan W."/>
            <person name="Fan B."/>
            <person name="Jiang Y."/>
            <person name="Adhikari A."/>
            <person name="Zheng C.-J."/>
            <person name="Schuster L."/>
            <person name="Cowan T.M."/>
            <person name="Smanski M.J."/>
            <person name="Chevrette M.G."/>
            <person name="De Carvalho L.P.S."/>
            <person name="Shen B."/>
        </authorList>
    </citation>
    <scope>NUCLEOTIDE SEQUENCE [LARGE SCALE GENOMIC DNA]</scope>
    <source>
        <strain evidence="1 2">NPDC019626</strain>
    </source>
</reference>
<dbReference type="InterPro" id="IPR036390">
    <property type="entry name" value="WH_DNA-bd_sf"/>
</dbReference>
<comment type="caution">
    <text evidence="1">The sequence shown here is derived from an EMBL/GenBank/DDBJ whole genome shotgun (WGS) entry which is preliminary data.</text>
</comment>
<dbReference type="EMBL" id="JBIRXV010000006">
    <property type="protein sequence ID" value="MFI2323682.1"/>
    <property type="molecule type" value="Genomic_DNA"/>
</dbReference>
<dbReference type="InterPro" id="IPR036388">
    <property type="entry name" value="WH-like_DNA-bd_sf"/>
</dbReference>
<accession>A0ABW7WM17</accession>
<dbReference type="SUPFAM" id="SSF46785">
    <property type="entry name" value="Winged helix' DNA-binding domain"/>
    <property type="match status" value="1"/>
</dbReference>
<organism evidence="1 2">
    <name type="scientific">Nocardia beijingensis</name>
    <dbReference type="NCBI Taxonomy" id="95162"/>
    <lineage>
        <taxon>Bacteria</taxon>
        <taxon>Bacillati</taxon>
        <taxon>Actinomycetota</taxon>
        <taxon>Actinomycetes</taxon>
        <taxon>Mycobacteriales</taxon>
        <taxon>Nocardiaceae</taxon>
        <taxon>Nocardia</taxon>
    </lineage>
</organism>
<gene>
    <name evidence="1" type="ORF">ACH47G_24655</name>
</gene>
<protein>
    <submittedName>
        <fullName evidence="1">Uncharacterized protein</fullName>
    </submittedName>
</protein>
<dbReference type="RefSeq" id="WP_396946958.1">
    <property type="nucleotide sequence ID" value="NZ_JBIRXV010000006.1"/>
</dbReference>
<sequence length="95" mass="10178">MPPEIRLSRTQADVLAALEPGGILSVDALAKTANLTAWRVRRTLPPLESAGLIVHAGLTSRRGYQITACGRSALCAYGRIDTTTARRDGAPHDIR</sequence>
<dbReference type="Proteomes" id="UP001611450">
    <property type="component" value="Unassembled WGS sequence"/>
</dbReference>
<dbReference type="Gene3D" id="1.10.10.10">
    <property type="entry name" value="Winged helix-like DNA-binding domain superfamily/Winged helix DNA-binding domain"/>
    <property type="match status" value="1"/>
</dbReference>
<keyword evidence="2" id="KW-1185">Reference proteome</keyword>
<name>A0ABW7WM17_9NOCA</name>